<evidence type="ECO:0000313" key="1">
    <source>
        <dbReference type="EMBL" id="EXB56924.1"/>
    </source>
</evidence>
<evidence type="ECO:0000313" key="2">
    <source>
        <dbReference type="Proteomes" id="UP000030645"/>
    </source>
</evidence>
<reference evidence="2" key="1">
    <citation type="submission" date="2013-01" db="EMBL/GenBank/DDBJ databases">
        <title>Draft Genome Sequence of a Mulberry Tree, Morus notabilis C.K. Schneid.</title>
        <authorList>
            <person name="He N."/>
            <person name="Zhao S."/>
        </authorList>
    </citation>
    <scope>NUCLEOTIDE SEQUENCE</scope>
</reference>
<accession>W9R569</accession>
<keyword evidence="2" id="KW-1185">Reference proteome</keyword>
<sequence>MSLDDGTRRPLSLVAVGFKSVESNIQRRTSLVQTRCNSDICIRAHRGRTYLTHPCSKSKTMLQVVSSLSSKSNAGEGWSGLGVGSGRGRWCTHCGDKCPLMRFATLIRKLYQGALRISEQRPKNSRAHIRFLSPTKNVALIKLSIKFSYV</sequence>
<dbReference type="AlphaFoldDB" id="W9R569"/>
<protein>
    <submittedName>
        <fullName evidence="1">Uncharacterized protein</fullName>
    </submittedName>
</protein>
<dbReference type="EMBL" id="KE344319">
    <property type="protein sequence ID" value="EXB56924.1"/>
    <property type="molecule type" value="Genomic_DNA"/>
</dbReference>
<gene>
    <name evidence="1" type="ORF">L484_019969</name>
</gene>
<organism evidence="1 2">
    <name type="scientific">Morus notabilis</name>
    <dbReference type="NCBI Taxonomy" id="981085"/>
    <lineage>
        <taxon>Eukaryota</taxon>
        <taxon>Viridiplantae</taxon>
        <taxon>Streptophyta</taxon>
        <taxon>Embryophyta</taxon>
        <taxon>Tracheophyta</taxon>
        <taxon>Spermatophyta</taxon>
        <taxon>Magnoliopsida</taxon>
        <taxon>eudicotyledons</taxon>
        <taxon>Gunneridae</taxon>
        <taxon>Pentapetalae</taxon>
        <taxon>rosids</taxon>
        <taxon>fabids</taxon>
        <taxon>Rosales</taxon>
        <taxon>Moraceae</taxon>
        <taxon>Moreae</taxon>
        <taxon>Morus</taxon>
    </lineage>
</organism>
<dbReference type="Proteomes" id="UP000030645">
    <property type="component" value="Unassembled WGS sequence"/>
</dbReference>
<name>W9R569_9ROSA</name>
<proteinExistence type="predicted"/>